<dbReference type="Gene3D" id="3.40.50.2000">
    <property type="entry name" value="Glycogen Phosphorylase B"/>
    <property type="match status" value="2"/>
</dbReference>
<dbReference type="PANTHER" id="PTHR30160:SF1">
    <property type="entry name" value="LIPOPOLYSACCHARIDE 1,2-N-ACETYLGLUCOSAMINETRANSFERASE-RELATED"/>
    <property type="match status" value="1"/>
</dbReference>
<keyword evidence="4" id="KW-1185">Reference proteome</keyword>
<dbReference type="InterPro" id="IPR051199">
    <property type="entry name" value="LPS_LOS_Heptosyltrfase"/>
</dbReference>
<accession>A0ABS8HM82</accession>
<dbReference type="EMBL" id="JAJHJB010000002">
    <property type="protein sequence ID" value="MCC5464155.1"/>
    <property type="molecule type" value="Genomic_DNA"/>
</dbReference>
<dbReference type="PANTHER" id="PTHR30160">
    <property type="entry name" value="TETRAACYLDISACCHARIDE 4'-KINASE-RELATED"/>
    <property type="match status" value="1"/>
</dbReference>
<dbReference type="CDD" id="cd03789">
    <property type="entry name" value="GT9_LPS_heptosyltransferase"/>
    <property type="match status" value="1"/>
</dbReference>
<dbReference type="Pfam" id="PF01075">
    <property type="entry name" value="Glyco_transf_9"/>
    <property type="match status" value="1"/>
</dbReference>
<name>A0ABS8HM82_9FIRM</name>
<evidence type="ECO:0000256" key="1">
    <source>
        <dbReference type="ARBA" id="ARBA00022676"/>
    </source>
</evidence>
<protein>
    <submittedName>
        <fullName evidence="3">Glycosyltransferase family 9 protein</fullName>
    </submittedName>
</protein>
<dbReference type="SUPFAM" id="SSF53756">
    <property type="entry name" value="UDP-Glycosyltransferase/glycogen phosphorylase"/>
    <property type="match status" value="1"/>
</dbReference>
<dbReference type="InterPro" id="IPR002201">
    <property type="entry name" value="Glyco_trans_9"/>
</dbReference>
<keyword evidence="1" id="KW-0328">Glycosyltransferase</keyword>
<reference evidence="3" key="1">
    <citation type="submission" date="2021-11" db="EMBL/GenBank/DDBJ databases">
        <title>Description of a new species Pelosinus isolated from the bottom sediments of Lake Baikal.</title>
        <authorList>
            <person name="Zakharyuk A."/>
        </authorList>
    </citation>
    <scope>NUCLEOTIDE SEQUENCE</scope>
    <source>
        <strain evidence="3">Bkl1</strain>
    </source>
</reference>
<keyword evidence="2" id="KW-0808">Transferase</keyword>
<dbReference type="RefSeq" id="WP_229533672.1">
    <property type="nucleotide sequence ID" value="NZ_JAJHJB010000002.1"/>
</dbReference>
<evidence type="ECO:0000313" key="3">
    <source>
        <dbReference type="EMBL" id="MCC5464155.1"/>
    </source>
</evidence>
<comment type="caution">
    <text evidence="3">The sequence shown here is derived from an EMBL/GenBank/DDBJ whole genome shotgun (WGS) entry which is preliminary data.</text>
</comment>
<gene>
    <name evidence="3" type="ORF">LMF89_02105</name>
</gene>
<dbReference type="Proteomes" id="UP001165492">
    <property type="component" value="Unassembled WGS sequence"/>
</dbReference>
<organism evidence="3 4">
    <name type="scientific">Pelosinus baikalensis</name>
    <dbReference type="NCBI Taxonomy" id="2892015"/>
    <lineage>
        <taxon>Bacteria</taxon>
        <taxon>Bacillati</taxon>
        <taxon>Bacillota</taxon>
        <taxon>Negativicutes</taxon>
        <taxon>Selenomonadales</taxon>
        <taxon>Sporomusaceae</taxon>
        <taxon>Pelosinus</taxon>
    </lineage>
</organism>
<evidence type="ECO:0000256" key="2">
    <source>
        <dbReference type="ARBA" id="ARBA00022679"/>
    </source>
</evidence>
<evidence type="ECO:0000313" key="4">
    <source>
        <dbReference type="Proteomes" id="UP001165492"/>
    </source>
</evidence>
<sequence length="335" mass="37871">MKNILVVNRLGIGDTVLTTSLAQAIKQHLPNARVGFVVAPKSVDLLKNHPYIDDVFSYQRNTKDDIIKKIKKSEYTDAIIVDERLTSSLLAWRAGCKLRNIGRVISVFGHHWLKPKRVQSDSATQRFAQYVQYIFSSYKYQYLAPVIGGVTNQENNKINDWIHQINNTVSKRILIIPRGVAENKNWPSEYFGVVNQYLNSKSIIPIYTGAKQDIEYIDAIKGEKINIAGRFNLRELAVLAKQMDACITVCTGPMHIVATTGIPMIALYGPTDPAYWAPLHATIVKADHAPCQLCRGTHCSYKIKYDCMQQLTPDRVIKSIDSLLNLNTEIEEKHE</sequence>
<proteinExistence type="predicted"/>